<accession>A0A6G0VM34</accession>
<name>A0A6G0VM34_APHCR</name>
<dbReference type="EMBL" id="VUJU01015447">
    <property type="protein sequence ID" value="KAF0693851.1"/>
    <property type="molecule type" value="Genomic_DNA"/>
</dbReference>
<dbReference type="AlphaFoldDB" id="A0A6G0VM34"/>
<evidence type="ECO:0000313" key="2">
    <source>
        <dbReference type="Proteomes" id="UP000478052"/>
    </source>
</evidence>
<evidence type="ECO:0000313" key="1">
    <source>
        <dbReference type="EMBL" id="KAF0693851.1"/>
    </source>
</evidence>
<organism evidence="1 2">
    <name type="scientific">Aphis craccivora</name>
    <name type="common">Cowpea aphid</name>
    <dbReference type="NCBI Taxonomy" id="307492"/>
    <lineage>
        <taxon>Eukaryota</taxon>
        <taxon>Metazoa</taxon>
        <taxon>Ecdysozoa</taxon>
        <taxon>Arthropoda</taxon>
        <taxon>Hexapoda</taxon>
        <taxon>Insecta</taxon>
        <taxon>Pterygota</taxon>
        <taxon>Neoptera</taxon>
        <taxon>Paraneoptera</taxon>
        <taxon>Hemiptera</taxon>
        <taxon>Sternorrhyncha</taxon>
        <taxon>Aphidomorpha</taxon>
        <taxon>Aphidoidea</taxon>
        <taxon>Aphididae</taxon>
        <taxon>Aphidini</taxon>
        <taxon>Aphis</taxon>
        <taxon>Aphis</taxon>
    </lineage>
</organism>
<dbReference type="Proteomes" id="UP000478052">
    <property type="component" value="Unassembled WGS sequence"/>
</dbReference>
<sequence length="173" mass="20140">MKVKSIPIISLSDLKEIIRDPANSSQRIIKITKLKETIDMINTIMLILPYLIVSYIAKRLDHKTKCEMCIRRLKTLNTSSQDCIGKEADLIGAKSKGYLTYPDGNLFIIIKHIENVLQYILKFACTNSEHKTNMLTNIFTYYITMSMRQYSYMQNQKNQKINKTKKNLSKLCY</sequence>
<proteinExistence type="predicted"/>
<reference evidence="1 2" key="1">
    <citation type="submission" date="2019-08" db="EMBL/GenBank/DDBJ databases">
        <title>Whole genome of Aphis craccivora.</title>
        <authorList>
            <person name="Voronova N.V."/>
            <person name="Shulinski R.S."/>
            <person name="Bandarenka Y.V."/>
            <person name="Zhorov D.G."/>
            <person name="Warner D."/>
        </authorList>
    </citation>
    <scope>NUCLEOTIDE SEQUENCE [LARGE SCALE GENOMIC DNA]</scope>
    <source>
        <strain evidence="1">180601</strain>
        <tissue evidence="1">Whole Body</tissue>
    </source>
</reference>
<gene>
    <name evidence="1" type="ORF">FWK35_00032797</name>
</gene>
<keyword evidence="2" id="KW-1185">Reference proteome</keyword>
<protein>
    <recommendedName>
        <fullName evidence="3">THAP-type domain-containing protein</fullName>
    </recommendedName>
</protein>
<evidence type="ECO:0008006" key="3">
    <source>
        <dbReference type="Google" id="ProtNLM"/>
    </source>
</evidence>
<dbReference type="OrthoDB" id="6505258at2759"/>
<comment type="caution">
    <text evidence="1">The sequence shown here is derived from an EMBL/GenBank/DDBJ whole genome shotgun (WGS) entry which is preliminary data.</text>
</comment>